<evidence type="ECO:0000313" key="2">
    <source>
        <dbReference type="Proteomes" id="UP000199245"/>
    </source>
</evidence>
<dbReference type="EMBL" id="FMZW01000085">
    <property type="protein sequence ID" value="SDF90281.1"/>
    <property type="molecule type" value="Genomic_DNA"/>
</dbReference>
<proteinExistence type="predicted"/>
<gene>
    <name evidence="1" type="ORF">SAMN05216337_108514</name>
</gene>
<dbReference type="Proteomes" id="UP000199245">
    <property type="component" value="Unassembled WGS sequence"/>
</dbReference>
<protein>
    <submittedName>
        <fullName evidence="1">Uncharacterized protein</fullName>
    </submittedName>
</protein>
<name>A0A1G7PVK2_9BRAD</name>
<dbReference type="AlphaFoldDB" id="A0A1G7PVK2"/>
<sequence length="84" mass="9697">MQRPPEFFQVSENARVREEAKLLRIRDHLDAMRAVLAANPKPDTFAGRKTQKPFPQEDGLIASFECPPQRWDFCLWPDVETAKG</sequence>
<reference evidence="1 2" key="1">
    <citation type="submission" date="2016-10" db="EMBL/GenBank/DDBJ databases">
        <authorList>
            <person name="de Groot N.N."/>
        </authorList>
    </citation>
    <scope>NUCLEOTIDE SEQUENCE [LARGE SCALE GENOMIC DNA]</scope>
    <source>
        <strain evidence="1 2">R5</strain>
    </source>
</reference>
<dbReference type="RefSeq" id="WP_143029852.1">
    <property type="nucleotide sequence ID" value="NZ_FMZW01000085.1"/>
</dbReference>
<organism evidence="1 2">
    <name type="scientific">Bradyrhizobium brasilense</name>
    <dbReference type="NCBI Taxonomy" id="1419277"/>
    <lineage>
        <taxon>Bacteria</taxon>
        <taxon>Pseudomonadati</taxon>
        <taxon>Pseudomonadota</taxon>
        <taxon>Alphaproteobacteria</taxon>
        <taxon>Hyphomicrobiales</taxon>
        <taxon>Nitrobacteraceae</taxon>
        <taxon>Bradyrhizobium</taxon>
    </lineage>
</organism>
<accession>A0A1G7PVK2</accession>
<evidence type="ECO:0000313" key="1">
    <source>
        <dbReference type="EMBL" id="SDF90281.1"/>
    </source>
</evidence>